<comment type="caution">
    <text evidence="2">The sequence shown here is derived from an EMBL/GenBank/DDBJ whole genome shotgun (WGS) entry which is preliminary data.</text>
</comment>
<proteinExistence type="predicted"/>
<dbReference type="Proteomes" id="UP001268819">
    <property type="component" value="Unassembled WGS sequence"/>
</dbReference>
<dbReference type="Pfam" id="PF19054">
    <property type="entry name" value="DUF5753"/>
    <property type="match status" value="1"/>
</dbReference>
<gene>
    <name evidence="2" type="ORF">J2S66_004757</name>
</gene>
<evidence type="ECO:0000313" key="3">
    <source>
        <dbReference type="Proteomes" id="UP001268819"/>
    </source>
</evidence>
<organism evidence="2 3">
    <name type="scientific">Saccharothrix longispora</name>
    <dbReference type="NCBI Taxonomy" id="33920"/>
    <lineage>
        <taxon>Bacteria</taxon>
        <taxon>Bacillati</taxon>
        <taxon>Actinomycetota</taxon>
        <taxon>Actinomycetes</taxon>
        <taxon>Pseudonocardiales</taxon>
        <taxon>Pseudonocardiaceae</taxon>
        <taxon>Saccharothrix</taxon>
    </lineage>
</organism>
<sequence length="167" mass="18202">MLLHGLVQTERYARAVIATNSSLSPADVERLVQARMARQERLTGEDPPTVHLVVEEHVLRARVGGTEVMREQLEHLADLVDQGVAELRVLPTSLGAHPGLGAPLFLMLTPEGGRRPDMIYVETLTDGVFVDEPDRVARYDTTMSELLALALSPSESLSLLGTVVAEL</sequence>
<evidence type="ECO:0000259" key="1">
    <source>
        <dbReference type="Pfam" id="PF19054"/>
    </source>
</evidence>
<accession>A0ABU1Q0F0</accession>
<reference evidence="2 3" key="1">
    <citation type="submission" date="2023-07" db="EMBL/GenBank/DDBJ databases">
        <title>Sequencing the genomes of 1000 actinobacteria strains.</title>
        <authorList>
            <person name="Klenk H.-P."/>
        </authorList>
    </citation>
    <scope>NUCLEOTIDE SEQUENCE [LARGE SCALE GENOMIC DNA]</scope>
    <source>
        <strain evidence="2 3">DSM 43749</strain>
    </source>
</reference>
<dbReference type="EMBL" id="JAVDSG010000001">
    <property type="protein sequence ID" value="MDR6596373.1"/>
    <property type="molecule type" value="Genomic_DNA"/>
</dbReference>
<dbReference type="InterPro" id="IPR043917">
    <property type="entry name" value="DUF5753"/>
</dbReference>
<name>A0ABU1Q0F0_9PSEU</name>
<evidence type="ECO:0000313" key="2">
    <source>
        <dbReference type="EMBL" id="MDR6596373.1"/>
    </source>
</evidence>
<protein>
    <recommendedName>
        <fullName evidence="1">DUF5753 domain-containing protein</fullName>
    </recommendedName>
</protein>
<keyword evidence="3" id="KW-1185">Reference proteome</keyword>
<feature type="domain" description="DUF5753" evidence="1">
    <location>
        <begin position="2"/>
        <end position="160"/>
    </location>
</feature>